<organism evidence="2 3">
    <name type="scientific">Symbiodinium natans</name>
    <dbReference type="NCBI Taxonomy" id="878477"/>
    <lineage>
        <taxon>Eukaryota</taxon>
        <taxon>Sar</taxon>
        <taxon>Alveolata</taxon>
        <taxon>Dinophyceae</taxon>
        <taxon>Suessiales</taxon>
        <taxon>Symbiodiniaceae</taxon>
        <taxon>Symbiodinium</taxon>
    </lineage>
</organism>
<evidence type="ECO:0000313" key="2">
    <source>
        <dbReference type="EMBL" id="CAE7240319.1"/>
    </source>
</evidence>
<proteinExistence type="predicted"/>
<name>A0A812L9C9_9DINO</name>
<feature type="signal peptide" evidence="1">
    <location>
        <begin position="1"/>
        <end position="22"/>
    </location>
</feature>
<gene>
    <name evidence="2" type="ORF">SNAT2548_LOCUS10748</name>
</gene>
<feature type="chain" id="PRO_5032557006" evidence="1">
    <location>
        <begin position="23"/>
        <end position="240"/>
    </location>
</feature>
<dbReference type="OrthoDB" id="433457at2759"/>
<protein>
    <submittedName>
        <fullName evidence="2">Uncharacterized protein</fullName>
    </submittedName>
</protein>
<keyword evidence="1" id="KW-0732">Signal</keyword>
<evidence type="ECO:0000313" key="3">
    <source>
        <dbReference type="Proteomes" id="UP000604046"/>
    </source>
</evidence>
<evidence type="ECO:0000256" key="1">
    <source>
        <dbReference type="SAM" id="SignalP"/>
    </source>
</evidence>
<dbReference type="AlphaFoldDB" id="A0A812L9C9"/>
<accession>A0A812L9C9</accession>
<dbReference type="Proteomes" id="UP000604046">
    <property type="component" value="Unassembled WGS sequence"/>
</dbReference>
<dbReference type="EMBL" id="CAJNDS010000909">
    <property type="protein sequence ID" value="CAE7240319.1"/>
    <property type="molecule type" value="Genomic_DNA"/>
</dbReference>
<keyword evidence="3" id="KW-1185">Reference proteome</keyword>
<sequence>MGWPMAASMALWAFLGARGASGALSLEMSDSLEWLGLAIRHHIMRSALEGEQPSLNAIDADRLKQYAPRVEDHSFCSSTEGPHCHLVGRPRAPVVADGALLEDVKITLLNTGPVPQMLVRCGKHRAQSCDACVQGRDEDSCHGDCTLYEGKCRRREEVPGINCGQHRARSCAECPQGQGSFWCNGDCMWHDEECVQLEDVQVDCGAHRAPHCSQCPRGRGPSWCNGECHWVNSTCVAKTP</sequence>
<comment type="caution">
    <text evidence="2">The sequence shown here is derived from an EMBL/GenBank/DDBJ whole genome shotgun (WGS) entry which is preliminary data.</text>
</comment>
<reference evidence="2" key="1">
    <citation type="submission" date="2021-02" db="EMBL/GenBank/DDBJ databases">
        <authorList>
            <person name="Dougan E. K."/>
            <person name="Rhodes N."/>
            <person name="Thang M."/>
            <person name="Chan C."/>
        </authorList>
    </citation>
    <scope>NUCLEOTIDE SEQUENCE</scope>
</reference>